<keyword evidence="2" id="KW-0732">Signal</keyword>
<gene>
    <name evidence="3" type="ORF">OSTQU699_LOCUS3911</name>
</gene>
<evidence type="ECO:0008006" key="5">
    <source>
        <dbReference type="Google" id="ProtNLM"/>
    </source>
</evidence>
<keyword evidence="1" id="KW-1133">Transmembrane helix</keyword>
<name>A0A8S1ITX4_9CHLO</name>
<reference evidence="3" key="1">
    <citation type="submission" date="2020-12" db="EMBL/GenBank/DDBJ databases">
        <authorList>
            <person name="Iha C."/>
        </authorList>
    </citation>
    <scope>NUCLEOTIDE SEQUENCE</scope>
</reference>
<organism evidence="3 4">
    <name type="scientific">Ostreobium quekettii</name>
    <dbReference type="NCBI Taxonomy" id="121088"/>
    <lineage>
        <taxon>Eukaryota</taxon>
        <taxon>Viridiplantae</taxon>
        <taxon>Chlorophyta</taxon>
        <taxon>core chlorophytes</taxon>
        <taxon>Ulvophyceae</taxon>
        <taxon>TCBD clade</taxon>
        <taxon>Bryopsidales</taxon>
        <taxon>Ostreobineae</taxon>
        <taxon>Ostreobiaceae</taxon>
        <taxon>Ostreobium</taxon>
    </lineage>
</organism>
<feature type="chain" id="PRO_5035855136" description="Thaumatin" evidence="2">
    <location>
        <begin position="27"/>
        <end position="297"/>
    </location>
</feature>
<dbReference type="EMBL" id="CAJHUC010000849">
    <property type="protein sequence ID" value="CAD7698550.1"/>
    <property type="molecule type" value="Genomic_DNA"/>
</dbReference>
<evidence type="ECO:0000313" key="3">
    <source>
        <dbReference type="EMBL" id="CAD7698550.1"/>
    </source>
</evidence>
<comment type="caution">
    <text evidence="3">The sequence shown here is derived from an EMBL/GenBank/DDBJ whole genome shotgun (WGS) entry which is preliminary data.</text>
</comment>
<evidence type="ECO:0000256" key="2">
    <source>
        <dbReference type="SAM" id="SignalP"/>
    </source>
</evidence>
<sequence>MAPCRGGYLHWLVLFFMSWCIWEVQAKQFEPTHSSQAAPLRHLLTVSAGNITIQSAEAILRGYGIDTFGPIVYMAKTPTCPLDPLPASARAQLFTFCQTNAAVRKCRKKERRDRGSLGLRPPLFHMACRNQTCLETLTVGATSCVLRRTLDLPATQTVNTSCRLTLPDTMDSSQPFTPVFLQPVGERSVFDCILGLPVGSNLSNRLSCNGGFFRAESRFHLGGEAFLPPEADFRCTWDGRCREDKGCCAGDALFEGEFICYLPEGAVAPSMGSGAGRQLLRVAALLACLLAILLALS</sequence>
<proteinExistence type="predicted"/>
<evidence type="ECO:0000313" key="4">
    <source>
        <dbReference type="Proteomes" id="UP000708148"/>
    </source>
</evidence>
<keyword evidence="4" id="KW-1185">Reference proteome</keyword>
<keyword evidence="1" id="KW-0472">Membrane</keyword>
<keyword evidence="1" id="KW-0812">Transmembrane</keyword>
<feature type="transmembrane region" description="Helical" evidence="1">
    <location>
        <begin position="279"/>
        <end position="296"/>
    </location>
</feature>
<protein>
    <recommendedName>
        <fullName evidence="5">Thaumatin</fullName>
    </recommendedName>
</protein>
<dbReference type="AlphaFoldDB" id="A0A8S1ITX4"/>
<evidence type="ECO:0000256" key="1">
    <source>
        <dbReference type="SAM" id="Phobius"/>
    </source>
</evidence>
<accession>A0A8S1ITX4</accession>
<feature type="signal peptide" evidence="2">
    <location>
        <begin position="1"/>
        <end position="26"/>
    </location>
</feature>
<dbReference type="Proteomes" id="UP000708148">
    <property type="component" value="Unassembled WGS sequence"/>
</dbReference>